<protein>
    <submittedName>
        <fullName evidence="3">Signal transduction ggdef domain transmembrane protein</fullName>
    </submittedName>
</protein>
<sequence length="144" mass="15573">MASGYLEVQPGLLLSLSPGRRTYRMARAVALVSLLVFISMVPFAKVRLAQLPSFIPTYESALILNDLMTSALLFGQFAITRSRAMLALASGYLFTATAAIGHLLSFPGLFAPGGLLGAGPQSTAWIYMFWHCLLYTSPSPRDRG</sequence>
<feature type="transmembrane region" description="Helical" evidence="1">
    <location>
        <begin position="86"/>
        <end position="106"/>
    </location>
</feature>
<name>A0A0S4XHH7_RALSL</name>
<evidence type="ECO:0000259" key="2">
    <source>
        <dbReference type="Pfam" id="PF17158"/>
    </source>
</evidence>
<proteinExistence type="predicted"/>
<dbReference type="InterPro" id="IPR033424">
    <property type="entry name" value="MASE4"/>
</dbReference>
<gene>
    <name evidence="3" type="ORF">RD1301_v1_3470007</name>
</gene>
<organism evidence="3">
    <name type="scientific">Ralstonia solanacearum</name>
    <name type="common">Pseudomonas solanacearum</name>
    <dbReference type="NCBI Taxonomy" id="305"/>
    <lineage>
        <taxon>Bacteria</taxon>
        <taxon>Pseudomonadati</taxon>
        <taxon>Pseudomonadota</taxon>
        <taxon>Betaproteobacteria</taxon>
        <taxon>Burkholderiales</taxon>
        <taxon>Burkholderiaceae</taxon>
        <taxon>Ralstonia</taxon>
        <taxon>Ralstonia solanacearum species complex</taxon>
    </lineage>
</organism>
<reference evidence="3" key="1">
    <citation type="submission" date="2015-10" db="EMBL/GenBank/DDBJ databases">
        <authorList>
            <person name="Gilbert D.G."/>
        </authorList>
    </citation>
    <scope>NUCLEOTIDE SEQUENCE</scope>
    <source>
        <strain evidence="3">Phyl III-seqv23</strain>
    </source>
</reference>
<dbReference type="EMBL" id="LN899822">
    <property type="protein sequence ID" value="CUV63444.1"/>
    <property type="molecule type" value="Genomic_DNA"/>
</dbReference>
<keyword evidence="1" id="KW-1133">Transmembrane helix</keyword>
<dbReference type="AlphaFoldDB" id="A0A0S4XHH7"/>
<feature type="transmembrane region" description="Helical" evidence="1">
    <location>
        <begin position="60"/>
        <end position="79"/>
    </location>
</feature>
<feature type="domain" description="Membrane-associated sensor" evidence="2">
    <location>
        <begin position="51"/>
        <end position="134"/>
    </location>
</feature>
<keyword evidence="1" id="KW-0472">Membrane</keyword>
<accession>A0A0S4XHH7</accession>
<evidence type="ECO:0000256" key="1">
    <source>
        <dbReference type="SAM" id="Phobius"/>
    </source>
</evidence>
<feature type="transmembrane region" description="Helical" evidence="1">
    <location>
        <begin position="28"/>
        <end position="48"/>
    </location>
</feature>
<evidence type="ECO:0000313" key="3">
    <source>
        <dbReference type="EMBL" id="CUV63444.1"/>
    </source>
</evidence>
<keyword evidence="1 3" id="KW-0812">Transmembrane</keyword>
<dbReference type="Pfam" id="PF17158">
    <property type="entry name" value="MASE4"/>
    <property type="match status" value="1"/>
</dbReference>